<dbReference type="Proteomes" id="UP000410984">
    <property type="component" value="Unassembled WGS sequence"/>
</dbReference>
<keyword evidence="5 6" id="KW-0472">Membrane</keyword>
<feature type="transmembrane region" description="Helical" evidence="6">
    <location>
        <begin position="345"/>
        <end position="368"/>
    </location>
</feature>
<dbReference type="AlphaFoldDB" id="A0A509EAR3"/>
<dbReference type="OrthoDB" id="8581970at2"/>
<dbReference type="EMBL" id="CABFPH010000006">
    <property type="protein sequence ID" value="VUD70233.1"/>
    <property type="molecule type" value="Genomic_DNA"/>
</dbReference>
<feature type="transmembrane region" description="Helical" evidence="6">
    <location>
        <begin position="83"/>
        <end position="101"/>
    </location>
</feature>
<reference evidence="7 8" key="1">
    <citation type="submission" date="2019-06" db="EMBL/GenBank/DDBJ databases">
        <authorList>
            <person name="Rodrigo-Torres L."/>
            <person name="Arahal R. D."/>
            <person name="Lucena T."/>
        </authorList>
    </citation>
    <scope>NUCLEOTIDE SEQUENCE [LARGE SCALE GENOMIC DNA]</scope>
    <source>
        <strain evidence="7 8">SB0023/3</strain>
    </source>
</reference>
<keyword evidence="4 6" id="KW-1133">Transmembrane helix</keyword>
<dbReference type="RefSeq" id="WP_142581815.1">
    <property type="nucleotide sequence ID" value="NZ_CABFPH010000006.1"/>
</dbReference>
<accession>A0A509EAR3</accession>
<feature type="transmembrane region" description="Helical" evidence="6">
    <location>
        <begin position="137"/>
        <end position="162"/>
    </location>
</feature>
<name>A0A509EAR3_9HYPH</name>
<feature type="transmembrane region" description="Helical" evidence="6">
    <location>
        <begin position="34"/>
        <end position="62"/>
    </location>
</feature>
<feature type="transmembrane region" description="Helical" evidence="6">
    <location>
        <begin position="107"/>
        <end position="125"/>
    </location>
</feature>
<dbReference type="PANTHER" id="PTHR30250">
    <property type="entry name" value="PST FAMILY PREDICTED COLANIC ACID TRANSPORTER"/>
    <property type="match status" value="1"/>
</dbReference>
<dbReference type="Pfam" id="PF13440">
    <property type="entry name" value="Polysacc_synt_3"/>
    <property type="match status" value="1"/>
</dbReference>
<keyword evidence="3 6" id="KW-0812">Transmembrane</keyword>
<feature type="transmembrane region" description="Helical" evidence="6">
    <location>
        <begin position="374"/>
        <end position="401"/>
    </location>
</feature>
<evidence type="ECO:0000256" key="1">
    <source>
        <dbReference type="ARBA" id="ARBA00004651"/>
    </source>
</evidence>
<feature type="transmembrane region" description="Helical" evidence="6">
    <location>
        <begin position="200"/>
        <end position="222"/>
    </location>
</feature>
<feature type="transmembrane region" description="Helical" evidence="6">
    <location>
        <begin position="251"/>
        <end position="268"/>
    </location>
</feature>
<feature type="transmembrane region" description="Helical" evidence="6">
    <location>
        <begin position="288"/>
        <end position="308"/>
    </location>
</feature>
<evidence type="ECO:0000313" key="7">
    <source>
        <dbReference type="EMBL" id="VUD70233.1"/>
    </source>
</evidence>
<feature type="transmembrane region" description="Helical" evidence="6">
    <location>
        <begin position="320"/>
        <end position="338"/>
    </location>
</feature>
<keyword evidence="8" id="KW-1185">Reference proteome</keyword>
<evidence type="ECO:0000256" key="6">
    <source>
        <dbReference type="SAM" id="Phobius"/>
    </source>
</evidence>
<dbReference type="PANTHER" id="PTHR30250:SF31">
    <property type="entry name" value="INNER MEMBRANE PROTEIN YGHQ"/>
    <property type="match status" value="1"/>
</dbReference>
<feature type="transmembrane region" description="Helical" evidence="6">
    <location>
        <begin position="7"/>
        <end position="28"/>
    </location>
</feature>
<feature type="transmembrane region" description="Helical" evidence="6">
    <location>
        <begin position="443"/>
        <end position="462"/>
    </location>
</feature>
<evidence type="ECO:0000256" key="3">
    <source>
        <dbReference type="ARBA" id="ARBA00022692"/>
    </source>
</evidence>
<gene>
    <name evidence="7" type="ORF">MET9862_00797</name>
</gene>
<dbReference type="GO" id="GO:0005886">
    <property type="term" value="C:plasma membrane"/>
    <property type="evidence" value="ECO:0007669"/>
    <property type="project" value="UniProtKB-SubCell"/>
</dbReference>
<sequence length="473" mass="49427">MLLSRTLLYLPAQLIGPLAQFAAVVVWTHLMPPAAYGTVALILAMQELVFQLCLAWWSSYVLRYAAAATSPEERQRQGAHENAVLLVSAALQLAVTVALLTVGDSPLTPGLFAAAVGYTISRSLTMHMAERARAAQAIGLYTAAQTVGPVLGLGIAIGLVLWTPTAAAALAGFAIAQIAVLPLLWFAVVPARTVSLDRTVLRRAFFFSAPLLAAGAVGWFTVNGIRVIVEQFEGATAVGLLSVGWGLGQRLMSVAAMLVTAAAFPIAVERMERSGPEAAYAQVSRSSLLLLAILVPSTVGVIWLTPPLVDLLIGADFREATRVLLPIATVAAAIRNLRVHCVDQVFLLLGRTGFLLGVNLAEAAATLAGCAAGLAWGGLPGACIGCLAGSALGFVICFVGAWRQGLRFTLPPLLKIAAATALMVVALALAPSLQGELGAKLRLVLTIAGSGGLYLVALALLFREYWPTRRRAG</sequence>
<feature type="transmembrane region" description="Helical" evidence="6">
    <location>
        <begin position="168"/>
        <end position="188"/>
    </location>
</feature>
<comment type="subcellular location">
    <subcellularLocation>
        <location evidence="1">Cell membrane</location>
        <topology evidence="1">Multi-pass membrane protein</topology>
    </subcellularLocation>
</comment>
<evidence type="ECO:0008006" key="9">
    <source>
        <dbReference type="Google" id="ProtNLM"/>
    </source>
</evidence>
<organism evidence="7 8">
    <name type="scientific">Methylobacterium symbioticum</name>
    <dbReference type="NCBI Taxonomy" id="2584084"/>
    <lineage>
        <taxon>Bacteria</taxon>
        <taxon>Pseudomonadati</taxon>
        <taxon>Pseudomonadota</taxon>
        <taxon>Alphaproteobacteria</taxon>
        <taxon>Hyphomicrobiales</taxon>
        <taxon>Methylobacteriaceae</taxon>
        <taxon>Methylobacterium</taxon>
    </lineage>
</organism>
<evidence type="ECO:0000256" key="4">
    <source>
        <dbReference type="ARBA" id="ARBA00022989"/>
    </source>
</evidence>
<keyword evidence="2" id="KW-1003">Cell membrane</keyword>
<dbReference type="InterPro" id="IPR050833">
    <property type="entry name" value="Poly_Biosynth_Transport"/>
</dbReference>
<protein>
    <recommendedName>
        <fullName evidence="9">Polysaccharide biosynthesis protein C-terminal domain-containing protein</fullName>
    </recommendedName>
</protein>
<evidence type="ECO:0000256" key="5">
    <source>
        <dbReference type="ARBA" id="ARBA00023136"/>
    </source>
</evidence>
<proteinExistence type="predicted"/>
<feature type="transmembrane region" description="Helical" evidence="6">
    <location>
        <begin position="413"/>
        <end position="431"/>
    </location>
</feature>
<evidence type="ECO:0000313" key="8">
    <source>
        <dbReference type="Proteomes" id="UP000410984"/>
    </source>
</evidence>
<evidence type="ECO:0000256" key="2">
    <source>
        <dbReference type="ARBA" id="ARBA00022475"/>
    </source>
</evidence>